<feature type="region of interest" description="Disordered" evidence="1">
    <location>
        <begin position="34"/>
        <end position="59"/>
    </location>
</feature>
<protein>
    <submittedName>
        <fullName evidence="3">Uncharacterized protein</fullName>
    </submittedName>
</protein>
<dbReference type="AlphaFoldDB" id="A0A1Y1QLI8"/>
<organism evidence="3 4">
    <name type="scientific">Thiothrix lacustris</name>
    <dbReference type="NCBI Taxonomy" id="525917"/>
    <lineage>
        <taxon>Bacteria</taxon>
        <taxon>Pseudomonadati</taxon>
        <taxon>Pseudomonadota</taxon>
        <taxon>Gammaproteobacteria</taxon>
        <taxon>Thiotrichales</taxon>
        <taxon>Thiotrichaceae</taxon>
        <taxon>Thiothrix</taxon>
    </lineage>
</organism>
<feature type="chain" id="PRO_5012508132" evidence="2">
    <location>
        <begin position="26"/>
        <end position="59"/>
    </location>
</feature>
<sequence length="59" mass="6542">MNIVKNTLKTITILLTMTLCSITYAEECIQPAKHSSNASTQQIDKNDPSAWFDELAKNG</sequence>
<gene>
    <name evidence="3" type="ORF">BWK73_25065</name>
</gene>
<reference evidence="3 4" key="1">
    <citation type="submission" date="2017-01" db="EMBL/GenBank/DDBJ databases">
        <title>Novel large sulfur bacteria in the metagenomes of groundwater-fed chemosynthetic microbial mats in the Lake Huron basin.</title>
        <authorList>
            <person name="Sharrar A.M."/>
            <person name="Flood B.E."/>
            <person name="Bailey J.V."/>
            <person name="Jones D.S."/>
            <person name="Biddanda B."/>
            <person name="Ruberg S.A."/>
            <person name="Marcus D.N."/>
            <person name="Dick G.J."/>
        </authorList>
    </citation>
    <scope>NUCLEOTIDE SEQUENCE [LARGE SCALE GENOMIC DNA]</scope>
    <source>
        <strain evidence="3">A8</strain>
    </source>
</reference>
<evidence type="ECO:0000313" key="3">
    <source>
        <dbReference type="EMBL" id="OQX08587.1"/>
    </source>
</evidence>
<keyword evidence="2" id="KW-0732">Signal</keyword>
<accession>A0A1Y1QLI8</accession>
<feature type="signal peptide" evidence="2">
    <location>
        <begin position="1"/>
        <end position="25"/>
    </location>
</feature>
<dbReference type="Proteomes" id="UP000192491">
    <property type="component" value="Unassembled WGS sequence"/>
</dbReference>
<feature type="compositionally biased region" description="Polar residues" evidence="1">
    <location>
        <begin position="34"/>
        <end position="43"/>
    </location>
</feature>
<name>A0A1Y1QLI8_9GAMM</name>
<evidence type="ECO:0000313" key="4">
    <source>
        <dbReference type="Proteomes" id="UP000192491"/>
    </source>
</evidence>
<dbReference type="EMBL" id="MTEJ01000171">
    <property type="protein sequence ID" value="OQX08587.1"/>
    <property type="molecule type" value="Genomic_DNA"/>
</dbReference>
<comment type="caution">
    <text evidence="3">The sequence shown here is derived from an EMBL/GenBank/DDBJ whole genome shotgun (WGS) entry which is preliminary data.</text>
</comment>
<evidence type="ECO:0000256" key="1">
    <source>
        <dbReference type="SAM" id="MobiDB-lite"/>
    </source>
</evidence>
<evidence type="ECO:0000256" key="2">
    <source>
        <dbReference type="SAM" id="SignalP"/>
    </source>
</evidence>
<proteinExistence type="predicted"/>